<dbReference type="Proteomes" id="UP000531962">
    <property type="component" value="Unassembled WGS sequence"/>
</dbReference>
<dbReference type="Proteomes" id="UP000303027">
    <property type="component" value="Unassembled WGS sequence"/>
</dbReference>
<feature type="active site" description="Proton acceptor" evidence="3">
    <location>
        <position position="183"/>
    </location>
</feature>
<dbReference type="SUPFAM" id="SSF53383">
    <property type="entry name" value="PLP-dependent transferases"/>
    <property type="match status" value="1"/>
</dbReference>
<dbReference type="CDD" id="cd00616">
    <property type="entry name" value="AHBA_syn"/>
    <property type="match status" value="1"/>
</dbReference>
<evidence type="ECO:0000313" key="6">
    <source>
        <dbReference type="EMBL" id="EFD6887765.1"/>
    </source>
</evidence>
<evidence type="ECO:0000313" key="7">
    <source>
        <dbReference type="EMBL" id="GDH39080.1"/>
    </source>
</evidence>
<dbReference type="InterPro" id="IPR000653">
    <property type="entry name" value="DegT/StrS_aminotransferase"/>
</dbReference>
<keyword evidence="6" id="KW-0032">Aminotransferase</keyword>
<feature type="modified residue" description="N6-(pyridoxal phosphate)lysine" evidence="4">
    <location>
        <position position="183"/>
    </location>
</feature>
<keyword evidence="7" id="KW-0808">Transferase</keyword>
<comment type="caution">
    <text evidence="6">The sequence shown here is derived from an EMBL/GenBank/DDBJ whole genome shotgun (WGS) entry which is preliminary data.</text>
</comment>
<evidence type="ECO:0000313" key="8">
    <source>
        <dbReference type="Proteomes" id="UP000303027"/>
    </source>
</evidence>
<dbReference type="Gene3D" id="3.40.640.10">
    <property type="entry name" value="Type I PLP-dependent aspartate aminotransferase-like (Major domain)"/>
    <property type="match status" value="1"/>
</dbReference>
<dbReference type="InterPro" id="IPR015424">
    <property type="entry name" value="PyrdxlP-dep_Trfase"/>
</dbReference>
<gene>
    <name evidence="7" type="primary">arnB_3</name>
    <name evidence="7" type="ORF">BvCmsKKP061_01882</name>
    <name evidence="6" type="ORF">FZU14_27190</name>
</gene>
<dbReference type="InterPro" id="IPR015421">
    <property type="entry name" value="PyrdxlP-dep_Trfase_major"/>
</dbReference>
<evidence type="ECO:0000256" key="3">
    <source>
        <dbReference type="PIRSR" id="PIRSR000390-1"/>
    </source>
</evidence>
<dbReference type="EMBL" id="AASKVF010000085">
    <property type="protein sequence ID" value="EFD6887765.1"/>
    <property type="molecule type" value="Genomic_DNA"/>
</dbReference>
<evidence type="ECO:0000256" key="5">
    <source>
        <dbReference type="RuleBase" id="RU004508"/>
    </source>
</evidence>
<evidence type="ECO:0000256" key="4">
    <source>
        <dbReference type="PIRSR" id="PIRSR000390-2"/>
    </source>
</evidence>
<dbReference type="PANTHER" id="PTHR30244">
    <property type="entry name" value="TRANSAMINASE"/>
    <property type="match status" value="1"/>
</dbReference>
<keyword evidence="1 4" id="KW-0663">Pyridoxal phosphate</keyword>
<name>A0A400JHM1_ECOLX</name>
<accession>A0A400JHM1</accession>
<organism evidence="6 9">
    <name type="scientific">Escherichia coli</name>
    <dbReference type="NCBI Taxonomy" id="562"/>
    <lineage>
        <taxon>Bacteria</taxon>
        <taxon>Pseudomonadati</taxon>
        <taxon>Pseudomonadota</taxon>
        <taxon>Gammaproteobacteria</taxon>
        <taxon>Enterobacterales</taxon>
        <taxon>Enterobacteriaceae</taxon>
        <taxon>Escherichia</taxon>
    </lineage>
</organism>
<sequence>MLPLVKVGMPDKDILIPRIEEVLYSGFIAEGEAVYEFERRFGEHFSLGDNVLGMYSGTAALHTALILAGVKEGDEVITTSMTAEPTNLSILQAGGKPVFADVDVFSGNLSPESIKEKITSKTKAILVVHYAGIPVRLKEISKLAKENGLKLIEDCAHALGSRYDGLGIGQFGDYSIFSLQAIKHMTTVDGGILYIKDNEQIKRAKKIRWFGMEKGVARTEVDITELGYKYNMHNVAACIGLAQLQCVQERIQRHIDNGRYFDSVITKIPGLDVPKFDAVASPSYWLYTIFSDDSDDIQRKLDEVGVMASKLHKPNHTHAIFSNENIKLPNLEHYYEKMIHIPCGWWVDNEAREMIVEALKKG</sequence>
<dbReference type="GO" id="GO:0000271">
    <property type="term" value="P:polysaccharide biosynthetic process"/>
    <property type="evidence" value="ECO:0007669"/>
    <property type="project" value="TreeGrafter"/>
</dbReference>
<comment type="similarity">
    <text evidence="2 5">Belongs to the DegT/DnrJ/EryC1 family.</text>
</comment>
<reference evidence="7 8" key="1">
    <citation type="submission" date="2018-04" db="EMBL/GenBank/DDBJ databases">
        <title>Large scale genomics of bovine and human commensal E. coli to reveal the emerging process of EHEC.</title>
        <authorList>
            <person name="Arimizu Y."/>
            <person name="Ogura Y."/>
        </authorList>
    </citation>
    <scope>NUCLEOTIDE SEQUENCE [LARGE SCALE GENOMIC DNA]</scope>
    <source>
        <strain evidence="7 8">KK-P061</strain>
    </source>
</reference>
<dbReference type="Pfam" id="PF01041">
    <property type="entry name" value="DegT_DnrJ_EryC1"/>
    <property type="match status" value="1"/>
</dbReference>
<dbReference type="PANTHER" id="PTHR30244:SF34">
    <property type="entry name" value="DTDP-4-AMINO-4,6-DIDEOXYGALACTOSE TRANSAMINASE"/>
    <property type="match status" value="1"/>
</dbReference>
<dbReference type="Gene3D" id="3.90.1150.10">
    <property type="entry name" value="Aspartate Aminotransferase, domain 1"/>
    <property type="match status" value="1"/>
</dbReference>
<dbReference type="PIRSF" id="PIRSF000390">
    <property type="entry name" value="PLP_StrS"/>
    <property type="match status" value="1"/>
</dbReference>
<dbReference type="AlphaFoldDB" id="A0A400JHM1"/>
<dbReference type="GO" id="GO:0008483">
    <property type="term" value="F:transaminase activity"/>
    <property type="evidence" value="ECO:0007669"/>
    <property type="project" value="UniProtKB-KW"/>
</dbReference>
<dbReference type="InterPro" id="IPR015422">
    <property type="entry name" value="PyrdxlP-dep_Trfase_small"/>
</dbReference>
<reference evidence="6 9" key="2">
    <citation type="submission" date="2019-08" db="EMBL/GenBank/DDBJ databases">
        <authorList>
            <consortium name="NARMS: The National Antimicrobial Resistance Monitoring System"/>
        </authorList>
    </citation>
    <scope>NUCLEOTIDE SEQUENCE [LARGE SCALE GENOMIC DNA]</scope>
    <source>
        <strain evidence="6 9">19MD07CB01-EC</strain>
    </source>
</reference>
<proteinExistence type="inferred from homology"/>
<protein>
    <submittedName>
        <fullName evidence="6">DegT/DnrJ/EryC1/StrS family aminotransferase</fullName>
    </submittedName>
    <submittedName>
        <fullName evidence="7">Uridine 5'-(Beta-1-threo-pentapyranosyl-4-ulose diphosphate) aminotransferase</fullName>
    </submittedName>
</protein>
<evidence type="ECO:0000256" key="2">
    <source>
        <dbReference type="ARBA" id="ARBA00037999"/>
    </source>
</evidence>
<dbReference type="GO" id="GO:0030170">
    <property type="term" value="F:pyridoxal phosphate binding"/>
    <property type="evidence" value="ECO:0007669"/>
    <property type="project" value="TreeGrafter"/>
</dbReference>
<evidence type="ECO:0000313" key="9">
    <source>
        <dbReference type="Proteomes" id="UP000531962"/>
    </source>
</evidence>
<evidence type="ECO:0000256" key="1">
    <source>
        <dbReference type="ARBA" id="ARBA00022898"/>
    </source>
</evidence>
<dbReference type="RefSeq" id="WP_001567699.1">
    <property type="nucleotide sequence ID" value="NZ_BFKY01000183.1"/>
</dbReference>
<dbReference type="EMBL" id="BFXY01000054">
    <property type="protein sequence ID" value="GDH39080.1"/>
    <property type="molecule type" value="Genomic_DNA"/>
</dbReference>